<evidence type="ECO:0000313" key="2">
    <source>
        <dbReference type="EMBL" id="MDQ0505580.1"/>
    </source>
</evidence>
<protein>
    <submittedName>
        <fullName evidence="2">Vacuolar-type H+-ATPase subunit I/STV1</fullName>
    </submittedName>
</protein>
<dbReference type="RefSeq" id="WP_237343967.1">
    <property type="nucleotide sequence ID" value="NZ_JABWGX010000002.1"/>
</dbReference>
<dbReference type="EMBL" id="JAUSVY010000004">
    <property type="protein sequence ID" value="MDQ0505580.1"/>
    <property type="molecule type" value="Genomic_DNA"/>
</dbReference>
<feature type="coiled-coil region" evidence="1">
    <location>
        <begin position="67"/>
        <end position="98"/>
    </location>
</feature>
<evidence type="ECO:0000256" key="1">
    <source>
        <dbReference type="SAM" id="Coils"/>
    </source>
</evidence>
<comment type="caution">
    <text evidence="2">The sequence shown here is derived from an EMBL/GenBank/DDBJ whole genome shotgun (WGS) entry which is preliminary data.</text>
</comment>
<evidence type="ECO:0000313" key="3">
    <source>
        <dbReference type="Proteomes" id="UP001241747"/>
    </source>
</evidence>
<reference evidence="2 3" key="1">
    <citation type="submission" date="2023-07" db="EMBL/GenBank/DDBJ databases">
        <title>Genomic Encyclopedia of Type Strains, Phase IV (KMG-IV): sequencing the most valuable type-strain genomes for metagenomic binning, comparative biology and taxonomic classification.</title>
        <authorList>
            <person name="Goeker M."/>
        </authorList>
    </citation>
    <scope>NUCLEOTIDE SEQUENCE [LARGE SCALE GENOMIC DNA]</scope>
    <source>
        <strain evidence="2 3">DSM 3770</strain>
    </source>
</reference>
<keyword evidence="1" id="KW-0175">Coiled coil</keyword>
<proteinExistence type="predicted"/>
<keyword evidence="3" id="KW-1185">Reference proteome</keyword>
<dbReference type="Proteomes" id="UP001241747">
    <property type="component" value="Unassembled WGS sequence"/>
</dbReference>
<name>A0ABU0LEL9_XANAG</name>
<sequence>MSTAPRSELQTLQKLDQLCRQIARGNYDYTDELFALTCAEDASPSIRELAESFGFMLVQVEARETRLTWLVEELQELKAQLEEANGRLRKENATLSDTVAQLTVAIDRQRFKREVGAITESDYFQNLQRRARSLRERHKAGEPEDRK</sequence>
<gene>
    <name evidence="2" type="ORF">QOZ94_002376</name>
</gene>
<organism evidence="2 3">
    <name type="scientific">Xanthobacter agilis</name>
    <dbReference type="NCBI Taxonomy" id="47492"/>
    <lineage>
        <taxon>Bacteria</taxon>
        <taxon>Pseudomonadati</taxon>
        <taxon>Pseudomonadota</taxon>
        <taxon>Alphaproteobacteria</taxon>
        <taxon>Hyphomicrobiales</taxon>
        <taxon>Xanthobacteraceae</taxon>
        <taxon>Xanthobacter</taxon>
    </lineage>
</organism>
<accession>A0ABU0LEL9</accession>